<dbReference type="GeneID" id="94832240"/>
<comment type="caution">
    <text evidence="2">The sequence shown here is derived from an EMBL/GenBank/DDBJ whole genome shotgun (WGS) entry which is preliminary data.</text>
</comment>
<dbReference type="EMBL" id="MLAK01000207">
    <property type="protein sequence ID" value="OHT15618.1"/>
    <property type="molecule type" value="Genomic_DNA"/>
</dbReference>
<dbReference type="Gene3D" id="3.30.420.10">
    <property type="entry name" value="Ribonuclease H-like superfamily/Ribonuclease H"/>
    <property type="match status" value="1"/>
</dbReference>
<dbReference type="AlphaFoldDB" id="A0A1J4KWS5"/>
<feature type="domain" description="Tc1-like transposase DDE" evidence="1">
    <location>
        <begin position="3"/>
        <end position="65"/>
    </location>
</feature>
<accession>A0A1J4KWS5</accession>
<dbReference type="InterPro" id="IPR036397">
    <property type="entry name" value="RNaseH_sf"/>
</dbReference>
<dbReference type="OrthoDB" id="2266637at2759"/>
<evidence type="ECO:0000313" key="2">
    <source>
        <dbReference type="EMBL" id="OHT15618.1"/>
    </source>
</evidence>
<evidence type="ECO:0000313" key="3">
    <source>
        <dbReference type="Proteomes" id="UP000179807"/>
    </source>
</evidence>
<dbReference type="RefSeq" id="XP_068368754.1">
    <property type="nucleotide sequence ID" value="XM_068497536.1"/>
</dbReference>
<name>A0A1J4KWS5_9EUKA</name>
<dbReference type="Proteomes" id="UP000179807">
    <property type="component" value="Unassembled WGS sequence"/>
</dbReference>
<dbReference type="InterPro" id="IPR038717">
    <property type="entry name" value="Tc1-like_DDE_dom"/>
</dbReference>
<sequence length="112" mass="13042">MQYLINSLQQQGNIVFWLDNARIHGQIENVVKKGNHIAIFNAAYSPELNPIELIFGHWKSIIKKEVKEWSNEIELYQKIANCFNNIDPTEICKVMTHVSTKVFSKVINREDI</sequence>
<gene>
    <name evidence="2" type="ORF">TRFO_13939</name>
</gene>
<keyword evidence="3" id="KW-1185">Reference proteome</keyword>
<dbReference type="VEuPathDB" id="TrichDB:TRFO_13939"/>
<dbReference type="Pfam" id="PF13358">
    <property type="entry name" value="DDE_3"/>
    <property type="match status" value="1"/>
</dbReference>
<organism evidence="2 3">
    <name type="scientific">Tritrichomonas foetus</name>
    <dbReference type="NCBI Taxonomy" id="1144522"/>
    <lineage>
        <taxon>Eukaryota</taxon>
        <taxon>Metamonada</taxon>
        <taxon>Parabasalia</taxon>
        <taxon>Tritrichomonadida</taxon>
        <taxon>Tritrichomonadidae</taxon>
        <taxon>Tritrichomonas</taxon>
    </lineage>
</organism>
<proteinExistence type="predicted"/>
<reference evidence="2" key="1">
    <citation type="submission" date="2016-10" db="EMBL/GenBank/DDBJ databases">
        <authorList>
            <person name="Benchimol M."/>
            <person name="Almeida L.G."/>
            <person name="Vasconcelos A.T."/>
            <person name="Perreira-Neves A."/>
            <person name="Rosa I.A."/>
            <person name="Tasca T."/>
            <person name="Bogo M.R."/>
            <person name="de Souza W."/>
        </authorList>
    </citation>
    <scope>NUCLEOTIDE SEQUENCE [LARGE SCALE GENOMIC DNA]</scope>
    <source>
        <strain evidence="2">K</strain>
    </source>
</reference>
<protein>
    <recommendedName>
        <fullName evidence="1">Tc1-like transposase DDE domain-containing protein</fullName>
    </recommendedName>
</protein>
<evidence type="ECO:0000259" key="1">
    <source>
        <dbReference type="Pfam" id="PF13358"/>
    </source>
</evidence>
<dbReference type="GO" id="GO:0003676">
    <property type="term" value="F:nucleic acid binding"/>
    <property type="evidence" value="ECO:0007669"/>
    <property type="project" value="InterPro"/>
</dbReference>